<evidence type="ECO:0000256" key="3">
    <source>
        <dbReference type="ARBA" id="ARBA00022692"/>
    </source>
</evidence>
<dbReference type="PRINTS" id="PR01806">
    <property type="entry name" value="VIRFACTRMVIN"/>
</dbReference>
<evidence type="ECO:0000313" key="11">
    <source>
        <dbReference type="EMBL" id="OBQ51571.1"/>
    </source>
</evidence>
<feature type="transmembrane region" description="Helical" evidence="10">
    <location>
        <begin position="348"/>
        <end position="366"/>
    </location>
</feature>
<keyword evidence="6 10" id="KW-1133">Transmembrane helix</keyword>
<dbReference type="HAMAP" id="MF_02078">
    <property type="entry name" value="MurJ_MviN"/>
    <property type="match status" value="1"/>
</dbReference>
<sequence>MAFFTGRQHMGVAAVIMAVSIFLSRFMGLIRDKVISFYYGASIESDIYFASFVIPDFLNYLLAGGYFSITLIPLLAEYFGKNEEEGWTFLSTVLFWVGVVVTAGTCVAWIGAPYLAKIAAPGFDAASLARLTYFLRIILPAQIFFLLGSCLSGVLYMRKQFMVPALVPLVYNASIILGGLLMIDRGMEGFCWGVLFGAASGSFMLPFLAVRSGGLQWRFSLHHPGLKKFVLLALPLMIGQSIVVLDEQFVRIFGSLTGDGAVSLLNYSRRIMLVPVGVVAQAAGVASYPFLAALVAKGDMMEFNSTLSRALRNTMLFIVPLSFWMISAAEPTLRLIFQQGSFGAHETLAATPLLQIMLASVAFWGVQQMIGRAFYAHKDTITPAVVGSIVSILAIPAYWYLGRTIGVMGVALAGTLSVVVYTLALSAVWTRKFGSDAFSGVARMFLLSAVLCIPAMVASIYAVQQITLMLAERPLTGAFASLAVSGILFCLLYVGTSLLLAPKAIEPVLSFIKGRILRRA</sequence>
<organism evidence="11 12">
    <name type="scientific">Halodesulfovibrio spirochaetisodalis</name>
    <dbReference type="NCBI Taxonomy" id="1560234"/>
    <lineage>
        <taxon>Bacteria</taxon>
        <taxon>Pseudomonadati</taxon>
        <taxon>Thermodesulfobacteriota</taxon>
        <taxon>Desulfovibrionia</taxon>
        <taxon>Desulfovibrionales</taxon>
        <taxon>Desulfovibrionaceae</taxon>
        <taxon>Halodesulfovibrio</taxon>
    </lineage>
</organism>
<reference evidence="11 12" key="1">
    <citation type="submission" date="2015-01" db="EMBL/GenBank/DDBJ databases">
        <title>Desulfovibrio sp. JC271 draft genome sequence.</title>
        <authorList>
            <person name="Shivani Y."/>
            <person name="Subhash Y."/>
            <person name="Sasikala C."/>
            <person name="Ramana C.V."/>
        </authorList>
    </citation>
    <scope>NUCLEOTIDE SEQUENCE [LARGE SCALE GENOMIC DNA]</scope>
    <source>
        <strain evidence="11 12">JC271</strain>
    </source>
</reference>
<dbReference type="GO" id="GO:0034204">
    <property type="term" value="P:lipid translocation"/>
    <property type="evidence" value="ECO:0007669"/>
    <property type="project" value="TreeGrafter"/>
</dbReference>
<proteinExistence type="inferred from homology"/>
<name>A0A1B7XCB5_9BACT</name>
<dbReference type="NCBIfam" id="TIGR01695">
    <property type="entry name" value="murJ_mviN"/>
    <property type="match status" value="1"/>
</dbReference>
<dbReference type="GO" id="GO:0005886">
    <property type="term" value="C:plasma membrane"/>
    <property type="evidence" value="ECO:0007669"/>
    <property type="project" value="UniProtKB-SubCell"/>
</dbReference>
<dbReference type="OrthoDB" id="9804143at2"/>
<dbReference type="Pfam" id="PF03023">
    <property type="entry name" value="MurJ"/>
    <property type="match status" value="1"/>
</dbReference>
<feature type="transmembrane region" description="Helical" evidence="10">
    <location>
        <begin position="47"/>
        <end position="69"/>
    </location>
</feature>
<comment type="similarity">
    <text evidence="9 10">Belongs to the MurJ/MviN family.</text>
</comment>
<evidence type="ECO:0000256" key="7">
    <source>
        <dbReference type="ARBA" id="ARBA00023136"/>
    </source>
</evidence>
<keyword evidence="2 10" id="KW-1003">Cell membrane</keyword>
<evidence type="ECO:0000256" key="9">
    <source>
        <dbReference type="ARBA" id="ARBA00061532"/>
    </source>
</evidence>
<dbReference type="PATRIC" id="fig|1560234.3.peg.693"/>
<dbReference type="AlphaFoldDB" id="A0A1B7XCB5"/>
<feature type="transmembrane region" description="Helical" evidence="10">
    <location>
        <begin position="315"/>
        <end position="336"/>
    </location>
</feature>
<keyword evidence="7 10" id="KW-0472">Membrane</keyword>
<comment type="pathway">
    <text evidence="10">Cell wall biogenesis; peptidoglycan biosynthesis.</text>
</comment>
<dbReference type="GO" id="GO:0015648">
    <property type="term" value="F:lipid-linked peptidoglycan transporter activity"/>
    <property type="evidence" value="ECO:0007669"/>
    <property type="project" value="UniProtKB-UniRule"/>
</dbReference>
<feature type="transmembrane region" description="Helical" evidence="10">
    <location>
        <begin position="161"/>
        <end position="183"/>
    </location>
</feature>
<evidence type="ECO:0000256" key="4">
    <source>
        <dbReference type="ARBA" id="ARBA00022960"/>
    </source>
</evidence>
<protein>
    <recommendedName>
        <fullName evidence="10">Probable lipid II flippase MurJ</fullName>
    </recommendedName>
</protein>
<dbReference type="UniPathway" id="UPA00219"/>
<keyword evidence="10" id="KW-0813">Transport</keyword>
<evidence type="ECO:0000256" key="5">
    <source>
        <dbReference type="ARBA" id="ARBA00022984"/>
    </source>
</evidence>
<dbReference type="EMBL" id="JXMS01000014">
    <property type="protein sequence ID" value="OBQ51571.1"/>
    <property type="molecule type" value="Genomic_DNA"/>
</dbReference>
<gene>
    <name evidence="10" type="primary">murJ</name>
    <name evidence="11" type="ORF">SP90_09315</name>
</gene>
<dbReference type="Proteomes" id="UP000091979">
    <property type="component" value="Unassembled WGS sequence"/>
</dbReference>
<feature type="transmembrane region" description="Helical" evidence="10">
    <location>
        <begin position="133"/>
        <end position="155"/>
    </location>
</feature>
<dbReference type="GO" id="GO:0009252">
    <property type="term" value="P:peptidoglycan biosynthetic process"/>
    <property type="evidence" value="ECO:0007669"/>
    <property type="project" value="UniProtKB-UniRule"/>
</dbReference>
<comment type="caution">
    <text evidence="11">The sequence shown here is derived from an EMBL/GenBank/DDBJ whole genome shotgun (WGS) entry which is preliminary data.</text>
</comment>
<feature type="transmembrane region" description="Helical" evidence="10">
    <location>
        <begin position="6"/>
        <end position="26"/>
    </location>
</feature>
<keyword evidence="4 10" id="KW-0133">Cell shape</keyword>
<dbReference type="GO" id="GO:0071555">
    <property type="term" value="P:cell wall organization"/>
    <property type="evidence" value="ECO:0007669"/>
    <property type="project" value="UniProtKB-KW"/>
</dbReference>
<feature type="transmembrane region" description="Helical" evidence="10">
    <location>
        <begin position="89"/>
        <end position="112"/>
    </location>
</feature>
<feature type="transmembrane region" description="Helical" evidence="10">
    <location>
        <begin position="408"/>
        <end position="429"/>
    </location>
</feature>
<dbReference type="STRING" id="1560234.SP90_09315"/>
<feature type="transmembrane region" description="Helical" evidence="10">
    <location>
        <begin position="441"/>
        <end position="463"/>
    </location>
</feature>
<keyword evidence="10" id="KW-0961">Cell wall biogenesis/degradation</keyword>
<keyword evidence="12" id="KW-1185">Reference proteome</keyword>
<dbReference type="CDD" id="cd13123">
    <property type="entry name" value="MATE_MurJ_like"/>
    <property type="match status" value="1"/>
</dbReference>
<comment type="function">
    <text evidence="8 10">Involved in peptidoglycan biosynthesis. Transports lipid-linked peptidoglycan precursors from the inner to the outer leaflet of the cytoplasmic membrane.</text>
</comment>
<feature type="transmembrane region" description="Helical" evidence="10">
    <location>
        <begin position="229"/>
        <end position="250"/>
    </location>
</feature>
<dbReference type="PANTHER" id="PTHR47019:SF1">
    <property type="entry name" value="LIPID II FLIPPASE MURJ"/>
    <property type="match status" value="1"/>
</dbReference>
<evidence type="ECO:0000256" key="10">
    <source>
        <dbReference type="HAMAP-Rule" id="MF_02078"/>
    </source>
</evidence>
<evidence type="ECO:0000256" key="1">
    <source>
        <dbReference type="ARBA" id="ARBA00004651"/>
    </source>
</evidence>
<comment type="subcellular location">
    <subcellularLocation>
        <location evidence="1 10">Cell membrane</location>
        <topology evidence="1 10">Multi-pass membrane protein</topology>
    </subcellularLocation>
</comment>
<accession>A0A1B7XCB5</accession>
<dbReference type="RefSeq" id="WP_066854882.1">
    <property type="nucleotide sequence ID" value="NZ_JXMS01000014.1"/>
</dbReference>
<dbReference type="InterPro" id="IPR004268">
    <property type="entry name" value="MurJ"/>
</dbReference>
<dbReference type="GO" id="GO:0008360">
    <property type="term" value="P:regulation of cell shape"/>
    <property type="evidence" value="ECO:0007669"/>
    <property type="project" value="UniProtKB-KW"/>
</dbReference>
<dbReference type="InterPro" id="IPR051050">
    <property type="entry name" value="Lipid_II_flippase_MurJ/MviN"/>
</dbReference>
<feature type="transmembrane region" description="Helical" evidence="10">
    <location>
        <begin position="381"/>
        <end position="401"/>
    </location>
</feature>
<feature type="transmembrane region" description="Helical" evidence="10">
    <location>
        <begin position="271"/>
        <end position="295"/>
    </location>
</feature>
<evidence type="ECO:0000256" key="6">
    <source>
        <dbReference type="ARBA" id="ARBA00022989"/>
    </source>
</evidence>
<evidence type="ECO:0000313" key="12">
    <source>
        <dbReference type="Proteomes" id="UP000091979"/>
    </source>
</evidence>
<keyword evidence="3 10" id="KW-0812">Transmembrane</keyword>
<feature type="transmembrane region" description="Helical" evidence="10">
    <location>
        <begin position="475"/>
        <end position="494"/>
    </location>
</feature>
<feature type="transmembrane region" description="Helical" evidence="10">
    <location>
        <begin position="190"/>
        <end position="209"/>
    </location>
</feature>
<dbReference type="PANTHER" id="PTHR47019">
    <property type="entry name" value="LIPID II FLIPPASE MURJ"/>
    <property type="match status" value="1"/>
</dbReference>
<keyword evidence="5 10" id="KW-0573">Peptidoglycan synthesis</keyword>
<evidence type="ECO:0000256" key="2">
    <source>
        <dbReference type="ARBA" id="ARBA00022475"/>
    </source>
</evidence>
<evidence type="ECO:0000256" key="8">
    <source>
        <dbReference type="ARBA" id="ARBA00060041"/>
    </source>
</evidence>